<protein>
    <submittedName>
        <fullName evidence="2">Uncharacterized protein</fullName>
    </submittedName>
</protein>
<dbReference type="KEGG" id="rpe:RPE_1745"/>
<proteinExistence type="predicted"/>
<dbReference type="EMBL" id="CP000463">
    <property type="protein sequence ID" value="ABJ05693.1"/>
    <property type="molecule type" value="Genomic_DNA"/>
</dbReference>
<evidence type="ECO:0000313" key="2">
    <source>
        <dbReference type="EMBL" id="ABJ05693.1"/>
    </source>
</evidence>
<accession>Q07QU1</accession>
<dbReference type="HOGENOM" id="CLU_1968859_0_0_5"/>
<feature type="compositionally biased region" description="Polar residues" evidence="1">
    <location>
        <begin position="60"/>
        <end position="79"/>
    </location>
</feature>
<feature type="region of interest" description="Disordered" evidence="1">
    <location>
        <begin position="39"/>
        <end position="85"/>
    </location>
</feature>
<dbReference type="AlphaFoldDB" id="Q07QU1"/>
<gene>
    <name evidence="2" type="ordered locus">RPE_1745</name>
</gene>
<reference evidence="2" key="1">
    <citation type="submission" date="2006-09" db="EMBL/GenBank/DDBJ databases">
        <title>Complete sequence of Rhodopseudomonas palustris BisA53.</title>
        <authorList>
            <consortium name="US DOE Joint Genome Institute"/>
            <person name="Copeland A."/>
            <person name="Lucas S."/>
            <person name="Lapidus A."/>
            <person name="Barry K."/>
            <person name="Detter J.C."/>
            <person name="Glavina del Rio T."/>
            <person name="Hammon N."/>
            <person name="Israni S."/>
            <person name="Dalin E."/>
            <person name="Tice H."/>
            <person name="Pitluck S."/>
            <person name="Chain P."/>
            <person name="Malfatti S."/>
            <person name="Shin M."/>
            <person name="Vergez L."/>
            <person name="Schmutz J."/>
            <person name="Larimer F."/>
            <person name="Land M."/>
            <person name="Hauser L."/>
            <person name="Pelletier D.A."/>
            <person name="Kyrpides N."/>
            <person name="Kim E."/>
            <person name="Harwood C.S."/>
            <person name="Oda Y."/>
            <person name="Richardson P."/>
        </authorList>
    </citation>
    <scope>NUCLEOTIDE SEQUENCE [LARGE SCALE GENOMIC DNA]</scope>
    <source>
        <strain evidence="2">BisA53</strain>
    </source>
</reference>
<evidence type="ECO:0000256" key="1">
    <source>
        <dbReference type="SAM" id="MobiDB-lite"/>
    </source>
</evidence>
<name>Q07QU1_RHOP5</name>
<sequence length="127" mass="14245">MSSILLTHYSGFDQMIRMMGNDMSDLRTQREEHEPFVQRTAASDEGVMVTPPSIEDPELTTAQSPTLRKPNASRTSGGSSERADIARRVSAFRDRQRLIRQQREDYLNAVQAETRAALRGPGGIPRN</sequence>
<organism evidence="2">
    <name type="scientific">Rhodopseudomonas palustris (strain BisA53)</name>
    <dbReference type="NCBI Taxonomy" id="316055"/>
    <lineage>
        <taxon>Bacteria</taxon>
        <taxon>Pseudomonadati</taxon>
        <taxon>Pseudomonadota</taxon>
        <taxon>Alphaproteobacteria</taxon>
        <taxon>Hyphomicrobiales</taxon>
        <taxon>Nitrobacteraceae</taxon>
        <taxon>Rhodopseudomonas</taxon>
    </lineage>
</organism>